<dbReference type="GO" id="GO:0005975">
    <property type="term" value="P:carbohydrate metabolic process"/>
    <property type="evidence" value="ECO:0007669"/>
    <property type="project" value="InterPro"/>
</dbReference>
<evidence type="ECO:0000256" key="1">
    <source>
        <dbReference type="ARBA" id="ARBA00009902"/>
    </source>
</evidence>
<dbReference type="SMART" id="SM00640">
    <property type="entry name" value="Glyco_32"/>
    <property type="match status" value="1"/>
</dbReference>
<dbReference type="PROSITE" id="PS00609">
    <property type="entry name" value="GLYCOSYL_HYDROL_F32"/>
    <property type="match status" value="1"/>
</dbReference>
<gene>
    <name evidence="9" type="primary">CWINV2</name>
    <name evidence="9" type="ORF">SNAT2548_LOCUS28931</name>
</gene>
<evidence type="ECO:0000256" key="2">
    <source>
        <dbReference type="ARBA" id="ARBA00022801"/>
    </source>
</evidence>
<keyword evidence="5" id="KW-0732">Signal</keyword>
<dbReference type="InterPro" id="IPR050551">
    <property type="entry name" value="Fructan_Metab_Enzymes"/>
</dbReference>
<dbReference type="PANTHER" id="PTHR31953">
    <property type="entry name" value="BETA-FRUCTOFURANOSIDASE, INSOLUBLE ISOENZYME CWINV1-RELATED"/>
    <property type="match status" value="1"/>
</dbReference>
<keyword evidence="10" id="KW-1185">Reference proteome</keyword>
<dbReference type="Gene3D" id="2.115.10.20">
    <property type="entry name" value="Glycosyl hydrolase domain, family 43"/>
    <property type="match status" value="1"/>
</dbReference>
<dbReference type="InterPro" id="IPR003609">
    <property type="entry name" value="Pan_app"/>
</dbReference>
<dbReference type="InterPro" id="IPR013189">
    <property type="entry name" value="Glyco_hydro_32_C"/>
</dbReference>
<evidence type="ECO:0000259" key="7">
    <source>
        <dbReference type="Pfam" id="PF08244"/>
    </source>
</evidence>
<dbReference type="InterPro" id="IPR013148">
    <property type="entry name" value="Glyco_hydro_32_N"/>
</dbReference>
<evidence type="ECO:0000256" key="4">
    <source>
        <dbReference type="RuleBase" id="RU362110"/>
    </source>
</evidence>
<reference evidence="9" key="1">
    <citation type="submission" date="2021-02" db="EMBL/GenBank/DDBJ databases">
        <authorList>
            <person name="Dougan E. K."/>
            <person name="Rhodes N."/>
            <person name="Thang M."/>
            <person name="Chan C."/>
        </authorList>
    </citation>
    <scope>NUCLEOTIDE SEQUENCE</scope>
</reference>
<dbReference type="InterPro" id="IPR018053">
    <property type="entry name" value="Glyco_hydro_32_AS"/>
</dbReference>
<accession>A0A812TE68</accession>
<dbReference type="GO" id="GO:0004553">
    <property type="term" value="F:hydrolase activity, hydrolyzing O-glycosyl compounds"/>
    <property type="evidence" value="ECO:0007669"/>
    <property type="project" value="InterPro"/>
</dbReference>
<feature type="signal peptide" evidence="5">
    <location>
        <begin position="1"/>
        <end position="23"/>
    </location>
</feature>
<organism evidence="9 10">
    <name type="scientific">Symbiodinium natans</name>
    <dbReference type="NCBI Taxonomy" id="878477"/>
    <lineage>
        <taxon>Eukaryota</taxon>
        <taxon>Sar</taxon>
        <taxon>Alveolata</taxon>
        <taxon>Dinophyceae</taxon>
        <taxon>Suessiales</taxon>
        <taxon>Symbiodiniaceae</taxon>
        <taxon>Symbiodinium</taxon>
    </lineage>
</organism>
<feature type="chain" id="PRO_5032727532" evidence="5">
    <location>
        <begin position="24"/>
        <end position="643"/>
    </location>
</feature>
<feature type="domain" description="Glycosyl hydrolase family 32 C-terminal" evidence="7">
    <location>
        <begin position="537"/>
        <end position="625"/>
    </location>
</feature>
<dbReference type="Pfam" id="PF14295">
    <property type="entry name" value="PAN_4"/>
    <property type="match status" value="1"/>
</dbReference>
<dbReference type="AlphaFoldDB" id="A0A812TE68"/>
<evidence type="ECO:0000256" key="3">
    <source>
        <dbReference type="ARBA" id="ARBA00023295"/>
    </source>
</evidence>
<comment type="similarity">
    <text evidence="1 4">Belongs to the glycosyl hydrolase 32 family.</text>
</comment>
<feature type="domain" description="Apple" evidence="8">
    <location>
        <begin position="449"/>
        <end position="513"/>
    </location>
</feature>
<comment type="caution">
    <text evidence="9">The sequence shown here is derived from an EMBL/GenBank/DDBJ whole genome shotgun (WGS) entry which is preliminary data.</text>
</comment>
<sequence length="643" mass="70701">MSMASFVHPVLAMLAALLGGLSAASDPEADPYFPVFHVRPPENWINDPNGPFRDPRTGLIHLWMQYNPGGANWGNMSWYHVVSWDGVTWEHVGVTEALRFNPSKYPYADAGFYSGSVTLVNGSHPIIAYTCAGTKAQLQCLAWPKNTSDPMLIEWQEDPDNPVIASVPPGGLSITIFRDPTTALWDERRQLYLMHLATSLKGAGGEAAGAPVAAVVGYSADSSFRRWSFDSILLQENYVPRGMFECPDFFNLQPTEADDIMSPAGIWVLKLSMMVVTLDFYWLGLFDWESREFVRMGSAVPLDYGNYYASKSFFDPVMNRRIIFGWVREYGLSNGKWAGLQALPRVMEYDSQYRTLRVYPLPSLDGLRQETLYHSAVPQVLSATSPLNLVKPGGSQQQEIIATITFPQDLFDIEPEAFLGLRIREVSATQYASVGLTSNPLGGQILNTTDIPGIDYMNFPMSPHAPDAANAQNCSDFCLNDLRCVAWTYVLPGQTRASESGRTADATPSCALKTFATAAQRKTSACCVSGFVKSPLLILDTSSSGTQGAKFTTGGRARVMPDPDVAGRARVSLHVFNDGSVTESFKDQGLERLTARLYIPEMDSAGVSVVAKGTEQATLETAEVYALGTIWDKQSSQQYPYFL</sequence>
<feature type="domain" description="Glycosyl hydrolase family 32 N-terminal" evidence="6">
    <location>
        <begin position="37"/>
        <end position="360"/>
    </location>
</feature>
<dbReference type="SUPFAM" id="SSF49899">
    <property type="entry name" value="Concanavalin A-like lectins/glucanases"/>
    <property type="match status" value="1"/>
</dbReference>
<name>A0A812TE68_9DINO</name>
<protein>
    <submittedName>
        <fullName evidence="9">CWINV2 protein</fullName>
    </submittedName>
</protein>
<evidence type="ECO:0000313" key="10">
    <source>
        <dbReference type="Proteomes" id="UP000604046"/>
    </source>
</evidence>
<dbReference type="SUPFAM" id="SSF75005">
    <property type="entry name" value="Arabinanase/levansucrase/invertase"/>
    <property type="match status" value="1"/>
</dbReference>
<dbReference type="EMBL" id="CAJNDS010002537">
    <property type="protein sequence ID" value="CAE7516852.1"/>
    <property type="molecule type" value="Genomic_DNA"/>
</dbReference>
<dbReference type="Proteomes" id="UP000604046">
    <property type="component" value="Unassembled WGS sequence"/>
</dbReference>
<dbReference type="Gene3D" id="2.60.120.560">
    <property type="entry name" value="Exo-inulinase, domain 1"/>
    <property type="match status" value="1"/>
</dbReference>
<keyword evidence="2 4" id="KW-0378">Hydrolase</keyword>
<evidence type="ECO:0000256" key="5">
    <source>
        <dbReference type="SAM" id="SignalP"/>
    </source>
</evidence>
<proteinExistence type="inferred from homology"/>
<dbReference type="Pfam" id="PF08244">
    <property type="entry name" value="Glyco_hydro_32C"/>
    <property type="match status" value="1"/>
</dbReference>
<evidence type="ECO:0000259" key="6">
    <source>
        <dbReference type="Pfam" id="PF00251"/>
    </source>
</evidence>
<dbReference type="InterPro" id="IPR001362">
    <property type="entry name" value="Glyco_hydro_32"/>
</dbReference>
<evidence type="ECO:0000313" key="9">
    <source>
        <dbReference type="EMBL" id="CAE7516852.1"/>
    </source>
</evidence>
<dbReference type="Gene3D" id="3.50.4.10">
    <property type="entry name" value="Hepatocyte Growth Factor"/>
    <property type="match status" value="1"/>
</dbReference>
<keyword evidence="3 4" id="KW-0326">Glycosidase</keyword>
<dbReference type="OrthoDB" id="2161736at2759"/>
<dbReference type="Pfam" id="PF00251">
    <property type="entry name" value="Glyco_hydro_32N"/>
    <property type="match status" value="1"/>
</dbReference>
<dbReference type="InterPro" id="IPR023296">
    <property type="entry name" value="Glyco_hydro_beta-prop_sf"/>
</dbReference>
<dbReference type="InterPro" id="IPR013320">
    <property type="entry name" value="ConA-like_dom_sf"/>
</dbReference>
<evidence type="ECO:0000259" key="8">
    <source>
        <dbReference type="Pfam" id="PF14295"/>
    </source>
</evidence>